<gene>
    <name evidence="1" type="ORF">NM208_g3808</name>
</gene>
<keyword evidence="2" id="KW-1185">Reference proteome</keyword>
<comment type="caution">
    <text evidence="1">The sequence shown here is derived from an EMBL/GenBank/DDBJ whole genome shotgun (WGS) entry which is preliminary data.</text>
</comment>
<evidence type="ECO:0000313" key="2">
    <source>
        <dbReference type="Proteomes" id="UP001148629"/>
    </source>
</evidence>
<dbReference type="Proteomes" id="UP001148629">
    <property type="component" value="Unassembled WGS sequence"/>
</dbReference>
<organism evidence="1 2">
    <name type="scientific">Fusarium decemcellulare</name>
    <dbReference type="NCBI Taxonomy" id="57161"/>
    <lineage>
        <taxon>Eukaryota</taxon>
        <taxon>Fungi</taxon>
        <taxon>Dikarya</taxon>
        <taxon>Ascomycota</taxon>
        <taxon>Pezizomycotina</taxon>
        <taxon>Sordariomycetes</taxon>
        <taxon>Hypocreomycetidae</taxon>
        <taxon>Hypocreales</taxon>
        <taxon>Nectriaceae</taxon>
        <taxon>Fusarium</taxon>
        <taxon>Fusarium decemcellulare species complex</taxon>
    </lineage>
</organism>
<proteinExistence type="predicted"/>
<dbReference type="EMBL" id="JANRMS010000266">
    <property type="protein sequence ID" value="KAJ3542977.1"/>
    <property type="molecule type" value="Genomic_DNA"/>
</dbReference>
<sequence>MSPQTTPRLEPSPKAQVTDSVKGKVAIVTGGAQGIGEAIVRYLAQHGAQVVIADINETLARKVAREVGENVAFEKCDVTQWADNLELFRRTHEKYGKIDIVVLNAVEDPEVIFANDPELDLVKEAKTQVQYNYLADEREHGNKDALLKPPTTKIFDVNITGYMYGMKLAVHYMAKNPGGRIIVVGSSTSYMAIPMEPLYVASKHAELGLARATCQTSEVVDNGISIGFVAPFLVRSPLTQYVVDLDFVRQNCPLSEMEDVTNAVGVILTTPPKEANGMSVCILGQTLTELEKPVGQYVQSLLF</sequence>
<accession>A0ACC1SMR8</accession>
<protein>
    <submittedName>
        <fullName evidence="1">Uncharacterized protein</fullName>
    </submittedName>
</protein>
<reference evidence="1" key="1">
    <citation type="submission" date="2022-08" db="EMBL/GenBank/DDBJ databases">
        <title>Genome Sequence of Fusarium decemcellulare.</title>
        <authorList>
            <person name="Buettner E."/>
        </authorList>
    </citation>
    <scope>NUCLEOTIDE SEQUENCE</scope>
    <source>
        <strain evidence="1">Babe19</strain>
    </source>
</reference>
<name>A0ACC1SMR8_9HYPO</name>
<evidence type="ECO:0000313" key="1">
    <source>
        <dbReference type="EMBL" id="KAJ3542977.1"/>
    </source>
</evidence>